<feature type="region of interest" description="Disordered" evidence="1">
    <location>
        <begin position="1"/>
        <end position="88"/>
    </location>
</feature>
<organism evidence="2 3">
    <name type="scientific">Gemmiger formicilis</name>
    <dbReference type="NCBI Taxonomy" id="745368"/>
    <lineage>
        <taxon>Bacteria</taxon>
        <taxon>Bacillati</taxon>
        <taxon>Bacillota</taxon>
        <taxon>Clostridia</taxon>
        <taxon>Eubacteriales</taxon>
        <taxon>Gemmiger</taxon>
    </lineage>
</organism>
<dbReference type="Proteomes" id="UP000190286">
    <property type="component" value="Unassembled WGS sequence"/>
</dbReference>
<feature type="compositionally biased region" description="Basic and acidic residues" evidence="1">
    <location>
        <begin position="22"/>
        <end position="40"/>
    </location>
</feature>
<evidence type="ECO:0000313" key="3">
    <source>
        <dbReference type="Proteomes" id="UP000190286"/>
    </source>
</evidence>
<dbReference type="EMBL" id="FUYF01000001">
    <property type="protein sequence ID" value="SKA72840.1"/>
    <property type="molecule type" value="Genomic_DNA"/>
</dbReference>
<name>A0A1T4W6E1_9FIRM</name>
<keyword evidence="3" id="KW-1185">Reference proteome</keyword>
<protein>
    <submittedName>
        <fullName evidence="2">Uncharacterized protein</fullName>
    </submittedName>
</protein>
<sequence length="88" mass="9372">MASRPPPVHENTTAPTTKTRSKTAENTEAKPPTADERDNNIDPTPPPTGQPQHPRDQASTAKARATDPKAQTAPTGKAKTPRDAIIAR</sequence>
<dbReference type="AlphaFoldDB" id="A0A1T4W6E1"/>
<evidence type="ECO:0000313" key="2">
    <source>
        <dbReference type="EMBL" id="SKA72840.1"/>
    </source>
</evidence>
<accession>A0A1T4W6E1</accession>
<reference evidence="2 3" key="1">
    <citation type="submission" date="2017-02" db="EMBL/GenBank/DDBJ databases">
        <authorList>
            <person name="Peterson S.W."/>
        </authorList>
    </citation>
    <scope>NUCLEOTIDE SEQUENCE [LARGE SCALE GENOMIC DNA]</scope>
    <source>
        <strain evidence="2 3">ATCC 27749</strain>
    </source>
</reference>
<gene>
    <name evidence="2" type="ORF">SAMN02745178_00014</name>
</gene>
<proteinExistence type="predicted"/>
<evidence type="ECO:0000256" key="1">
    <source>
        <dbReference type="SAM" id="MobiDB-lite"/>
    </source>
</evidence>